<keyword evidence="3" id="KW-0804">Transcription</keyword>
<dbReference type="InterPro" id="IPR050397">
    <property type="entry name" value="Env_Response_Regulators"/>
</dbReference>
<dbReference type="GO" id="GO:0003700">
    <property type="term" value="F:DNA-binding transcription factor activity"/>
    <property type="evidence" value="ECO:0007669"/>
    <property type="project" value="TreeGrafter"/>
</dbReference>
<evidence type="ECO:0000313" key="7">
    <source>
        <dbReference type="Proteomes" id="UP000283387"/>
    </source>
</evidence>
<sequence>MDLTNYSCRNCRIKSRAVSVLEHDQLAILEQGCSQTDFSKGELILKENAPAQFVTYIRQGFVKLYKKGISAKEYILSISGEGAFLGLQNLDEKRKTNYFSAVAITDTKVCYLDIHYFDQLLKMNGAFASEVISYIFHDEMNYFERLINNVQQQLPGRLATALLYFYRQVYKKNPFELNLTKAELASLIGTSRESVTRQLKSFHDDGIIELQKSQIVIRDENKLEEIKQKG</sequence>
<dbReference type="PANTHER" id="PTHR24567:SF26">
    <property type="entry name" value="REGULATORY PROTEIN YEIL"/>
    <property type="match status" value="1"/>
</dbReference>
<feature type="domain" description="Cyclic nucleotide-binding" evidence="4">
    <location>
        <begin position="17"/>
        <end position="121"/>
    </location>
</feature>
<dbReference type="OrthoDB" id="9127033at2"/>
<dbReference type="SUPFAM" id="SSF51206">
    <property type="entry name" value="cAMP-binding domain-like"/>
    <property type="match status" value="1"/>
</dbReference>
<dbReference type="SUPFAM" id="SSF46785">
    <property type="entry name" value="Winged helix' DNA-binding domain"/>
    <property type="match status" value="1"/>
</dbReference>
<dbReference type="Gene3D" id="2.60.120.10">
    <property type="entry name" value="Jelly Rolls"/>
    <property type="match status" value="1"/>
</dbReference>
<protein>
    <submittedName>
        <fullName evidence="6">CRP/FNR family transcriptional regulator</fullName>
    </submittedName>
</protein>
<reference evidence="6 7" key="1">
    <citation type="submission" date="2018-09" db="EMBL/GenBank/DDBJ databases">
        <title>Genomic Encyclopedia of Archaeal and Bacterial Type Strains, Phase II (KMG-II): from individual species to whole genera.</title>
        <authorList>
            <person name="Goeker M."/>
        </authorList>
    </citation>
    <scope>NUCLEOTIDE SEQUENCE [LARGE SCALE GENOMIC DNA]</scope>
    <source>
        <strain evidence="6 7">DSM 27148</strain>
    </source>
</reference>
<dbReference type="PROSITE" id="PS50042">
    <property type="entry name" value="CNMP_BINDING_3"/>
    <property type="match status" value="1"/>
</dbReference>
<dbReference type="CDD" id="cd00038">
    <property type="entry name" value="CAP_ED"/>
    <property type="match status" value="1"/>
</dbReference>
<evidence type="ECO:0000313" key="6">
    <source>
        <dbReference type="EMBL" id="RKD91871.1"/>
    </source>
</evidence>
<dbReference type="SMART" id="SM00419">
    <property type="entry name" value="HTH_CRP"/>
    <property type="match status" value="1"/>
</dbReference>
<dbReference type="Pfam" id="PF00027">
    <property type="entry name" value="cNMP_binding"/>
    <property type="match status" value="1"/>
</dbReference>
<evidence type="ECO:0000256" key="1">
    <source>
        <dbReference type="ARBA" id="ARBA00023015"/>
    </source>
</evidence>
<proteinExistence type="predicted"/>
<dbReference type="InterPro" id="IPR012318">
    <property type="entry name" value="HTH_CRP"/>
</dbReference>
<dbReference type="GO" id="GO:0005829">
    <property type="term" value="C:cytosol"/>
    <property type="evidence" value="ECO:0007669"/>
    <property type="project" value="TreeGrafter"/>
</dbReference>
<dbReference type="InterPro" id="IPR036388">
    <property type="entry name" value="WH-like_DNA-bd_sf"/>
</dbReference>
<accession>A0A419W8S3</accession>
<feature type="domain" description="HTH crp-type" evidence="5">
    <location>
        <begin position="152"/>
        <end position="221"/>
    </location>
</feature>
<comment type="caution">
    <text evidence="6">The sequence shown here is derived from an EMBL/GenBank/DDBJ whole genome shotgun (WGS) entry which is preliminary data.</text>
</comment>
<keyword evidence="2" id="KW-0238">DNA-binding</keyword>
<keyword evidence="1" id="KW-0805">Transcription regulation</keyword>
<dbReference type="GO" id="GO:0003677">
    <property type="term" value="F:DNA binding"/>
    <property type="evidence" value="ECO:0007669"/>
    <property type="project" value="UniProtKB-KW"/>
</dbReference>
<dbReference type="Gene3D" id="1.10.10.10">
    <property type="entry name" value="Winged helix-like DNA-binding domain superfamily/Winged helix DNA-binding domain"/>
    <property type="match status" value="1"/>
</dbReference>
<dbReference type="InterPro" id="IPR036390">
    <property type="entry name" value="WH_DNA-bd_sf"/>
</dbReference>
<keyword evidence="7" id="KW-1185">Reference proteome</keyword>
<dbReference type="AlphaFoldDB" id="A0A419W8S3"/>
<evidence type="ECO:0000256" key="3">
    <source>
        <dbReference type="ARBA" id="ARBA00023163"/>
    </source>
</evidence>
<evidence type="ECO:0000256" key="2">
    <source>
        <dbReference type="ARBA" id="ARBA00023125"/>
    </source>
</evidence>
<dbReference type="PROSITE" id="PS51063">
    <property type="entry name" value="HTH_CRP_2"/>
    <property type="match status" value="1"/>
</dbReference>
<evidence type="ECO:0000259" key="5">
    <source>
        <dbReference type="PROSITE" id="PS51063"/>
    </source>
</evidence>
<dbReference type="PRINTS" id="PR00034">
    <property type="entry name" value="HTHCRP"/>
</dbReference>
<dbReference type="RefSeq" id="WP_120273135.1">
    <property type="nucleotide sequence ID" value="NZ_RAPN01000001.1"/>
</dbReference>
<evidence type="ECO:0000259" key="4">
    <source>
        <dbReference type="PROSITE" id="PS50042"/>
    </source>
</evidence>
<dbReference type="PANTHER" id="PTHR24567">
    <property type="entry name" value="CRP FAMILY TRANSCRIPTIONAL REGULATORY PROTEIN"/>
    <property type="match status" value="1"/>
</dbReference>
<gene>
    <name evidence="6" type="ORF">BC643_2239</name>
</gene>
<name>A0A419W8S3_9BACT</name>
<dbReference type="InterPro" id="IPR000595">
    <property type="entry name" value="cNMP-bd_dom"/>
</dbReference>
<organism evidence="6 7">
    <name type="scientific">Mangrovibacterium diazotrophicum</name>
    <dbReference type="NCBI Taxonomy" id="1261403"/>
    <lineage>
        <taxon>Bacteria</taxon>
        <taxon>Pseudomonadati</taxon>
        <taxon>Bacteroidota</taxon>
        <taxon>Bacteroidia</taxon>
        <taxon>Marinilabiliales</taxon>
        <taxon>Prolixibacteraceae</taxon>
        <taxon>Mangrovibacterium</taxon>
    </lineage>
</organism>
<dbReference type="EMBL" id="RAPN01000001">
    <property type="protein sequence ID" value="RKD91871.1"/>
    <property type="molecule type" value="Genomic_DNA"/>
</dbReference>
<dbReference type="Proteomes" id="UP000283387">
    <property type="component" value="Unassembled WGS sequence"/>
</dbReference>
<dbReference type="InterPro" id="IPR018490">
    <property type="entry name" value="cNMP-bd_dom_sf"/>
</dbReference>
<dbReference type="InterPro" id="IPR014710">
    <property type="entry name" value="RmlC-like_jellyroll"/>
</dbReference>
<dbReference type="Pfam" id="PF13545">
    <property type="entry name" value="HTH_Crp_2"/>
    <property type="match status" value="1"/>
</dbReference>